<dbReference type="EMBL" id="PGCJ01000818">
    <property type="protein sequence ID" value="PLW19155.1"/>
    <property type="molecule type" value="Genomic_DNA"/>
</dbReference>
<name>A0A2N5T121_9BASI</name>
<organism evidence="2 3">
    <name type="scientific">Puccinia coronata f. sp. avenae</name>
    <dbReference type="NCBI Taxonomy" id="200324"/>
    <lineage>
        <taxon>Eukaryota</taxon>
        <taxon>Fungi</taxon>
        <taxon>Dikarya</taxon>
        <taxon>Basidiomycota</taxon>
        <taxon>Pucciniomycotina</taxon>
        <taxon>Pucciniomycetes</taxon>
        <taxon>Pucciniales</taxon>
        <taxon>Pucciniaceae</taxon>
        <taxon>Puccinia</taxon>
    </lineage>
</organism>
<evidence type="ECO:0000256" key="1">
    <source>
        <dbReference type="SAM" id="MobiDB-lite"/>
    </source>
</evidence>
<keyword evidence="3" id="KW-1185">Reference proteome</keyword>
<sequence>MSPASSDDHKSPSAHRLAAQSNPGCRIISADQSGAKMNSVRNDCVTPTDDNIEENCEKHPMTKKLRSMKQSHEEKPIPLANRITPRTTPNISLATRIKRRLNE</sequence>
<feature type="compositionally biased region" description="Basic and acidic residues" evidence="1">
    <location>
        <begin position="1"/>
        <end position="11"/>
    </location>
</feature>
<feature type="compositionally biased region" description="Polar residues" evidence="1">
    <location>
        <begin position="30"/>
        <end position="41"/>
    </location>
</feature>
<protein>
    <submittedName>
        <fullName evidence="2">Uncharacterized protein</fullName>
    </submittedName>
</protein>
<proteinExistence type="predicted"/>
<accession>A0A2N5T121</accession>
<comment type="caution">
    <text evidence="2">The sequence shown here is derived from an EMBL/GenBank/DDBJ whole genome shotgun (WGS) entry which is preliminary data.</text>
</comment>
<gene>
    <name evidence="2" type="ORF">PCANC_16147</name>
</gene>
<feature type="region of interest" description="Disordered" evidence="1">
    <location>
        <begin position="1"/>
        <end position="89"/>
    </location>
</feature>
<dbReference type="AlphaFoldDB" id="A0A2N5T121"/>
<reference evidence="2 3" key="1">
    <citation type="submission" date="2017-11" db="EMBL/GenBank/DDBJ databases">
        <title>De novo assembly and phasing of dikaryotic genomes from two isolates of Puccinia coronata f. sp. avenae, the causal agent of oat crown rust.</title>
        <authorList>
            <person name="Miller M.E."/>
            <person name="Zhang Y."/>
            <person name="Omidvar V."/>
            <person name="Sperschneider J."/>
            <person name="Schwessinger B."/>
            <person name="Raley C."/>
            <person name="Palmer J.M."/>
            <person name="Garnica D."/>
            <person name="Upadhyaya N."/>
            <person name="Rathjen J."/>
            <person name="Taylor J.M."/>
            <person name="Park R.F."/>
            <person name="Dodds P.N."/>
            <person name="Hirsch C.D."/>
            <person name="Kianian S.F."/>
            <person name="Figueroa M."/>
        </authorList>
    </citation>
    <scope>NUCLEOTIDE SEQUENCE [LARGE SCALE GENOMIC DNA]</scope>
    <source>
        <strain evidence="2">12NC29</strain>
    </source>
</reference>
<evidence type="ECO:0000313" key="3">
    <source>
        <dbReference type="Proteomes" id="UP000235388"/>
    </source>
</evidence>
<dbReference type="Proteomes" id="UP000235388">
    <property type="component" value="Unassembled WGS sequence"/>
</dbReference>
<evidence type="ECO:0000313" key="2">
    <source>
        <dbReference type="EMBL" id="PLW19155.1"/>
    </source>
</evidence>